<evidence type="ECO:0000256" key="3">
    <source>
        <dbReference type="ARBA" id="ARBA00022660"/>
    </source>
</evidence>
<comment type="subcellular location">
    <subcellularLocation>
        <location evidence="9">Mitochondrion inner membrane</location>
        <topology evidence="9">Peripheral membrane protein</topology>
        <orientation evidence="9">Matrix side</orientation>
    </subcellularLocation>
</comment>
<dbReference type="STRING" id="1160509.A0A3N4IIE0"/>
<evidence type="ECO:0000256" key="7">
    <source>
        <dbReference type="ARBA" id="ARBA00023128"/>
    </source>
</evidence>
<keyword evidence="6 9" id="KW-0249">Electron transport</keyword>
<evidence type="ECO:0000256" key="9">
    <source>
        <dbReference type="RuleBase" id="RU367010"/>
    </source>
</evidence>
<keyword evidence="3 9" id="KW-0679">Respiratory chain</keyword>
<evidence type="ECO:0000256" key="6">
    <source>
        <dbReference type="ARBA" id="ARBA00022982"/>
    </source>
</evidence>
<gene>
    <name evidence="11" type="ORF">BJ508DRAFT_412176</name>
</gene>
<accession>A0A3N4IIE0</accession>
<keyword evidence="2 9" id="KW-0813">Transport</keyword>
<comment type="function">
    <text evidence="9">Accessory subunit of the mitochondrial membrane respiratory chain NADH dehydrogenase (Complex I), that is believed not to be involved in catalysis. Complex I functions in the transfer of electrons from NADH to the respiratory chain. The immediate electron acceptor for the enzyme is believed to be ubiquinone.</text>
</comment>
<keyword evidence="4 9" id="KW-0999">Mitochondrion inner membrane</keyword>
<comment type="similarity">
    <text evidence="1 9">Belongs to the complex I NDUFS4 subunit family.</text>
</comment>
<evidence type="ECO:0000313" key="12">
    <source>
        <dbReference type="Proteomes" id="UP000275078"/>
    </source>
</evidence>
<organism evidence="11 12">
    <name type="scientific">Ascobolus immersus RN42</name>
    <dbReference type="NCBI Taxonomy" id="1160509"/>
    <lineage>
        <taxon>Eukaryota</taxon>
        <taxon>Fungi</taxon>
        <taxon>Dikarya</taxon>
        <taxon>Ascomycota</taxon>
        <taxon>Pezizomycotina</taxon>
        <taxon>Pezizomycetes</taxon>
        <taxon>Pezizales</taxon>
        <taxon>Ascobolaceae</taxon>
        <taxon>Ascobolus</taxon>
    </lineage>
</organism>
<evidence type="ECO:0000313" key="11">
    <source>
        <dbReference type="EMBL" id="RPA85396.1"/>
    </source>
</evidence>
<evidence type="ECO:0000256" key="10">
    <source>
        <dbReference type="SAM" id="MobiDB-lite"/>
    </source>
</evidence>
<keyword evidence="12" id="KW-1185">Reference proteome</keyword>
<dbReference type="GO" id="GO:0005743">
    <property type="term" value="C:mitochondrial inner membrane"/>
    <property type="evidence" value="ECO:0007669"/>
    <property type="project" value="UniProtKB-SubCell"/>
</dbReference>
<evidence type="ECO:0000256" key="4">
    <source>
        <dbReference type="ARBA" id="ARBA00022792"/>
    </source>
</evidence>
<dbReference type="GO" id="GO:0022900">
    <property type="term" value="P:electron transport chain"/>
    <property type="evidence" value="ECO:0007669"/>
    <property type="project" value="InterPro"/>
</dbReference>
<keyword evidence="7 9" id="KW-0496">Mitochondrion</keyword>
<feature type="compositionally biased region" description="Basic and acidic residues" evidence="10">
    <location>
        <begin position="31"/>
        <end position="43"/>
    </location>
</feature>
<dbReference type="Proteomes" id="UP000275078">
    <property type="component" value="Unassembled WGS sequence"/>
</dbReference>
<sequence length="195" mass="21484">MSALRLSSSALLRARASTPFASQARFLATKPKPEAYPDRKALLPDDASASPIDNATSESSPVTQLPPARPADGPLEAATISGAPFSLQTRTVRIFKHAKASTQSSNFPGEVWTMDWDVLPKGGRWENSLMGWASSSDEMQATNLKFKTKEDAIRFAERQGYGYFVQEPKTRVFRPKAYSALFTYSPGKLKKIHTK</sequence>
<keyword evidence="5 9" id="KW-0809">Transit peptide</keyword>
<dbReference type="Pfam" id="PF04800">
    <property type="entry name" value="NDUS4"/>
    <property type="match status" value="1"/>
</dbReference>
<dbReference type="Gene3D" id="3.30.160.190">
    <property type="entry name" value="atu1810 like domain"/>
    <property type="match status" value="1"/>
</dbReference>
<protein>
    <recommendedName>
        <fullName evidence="9">NADH dehydrogenase [ubiquinone] iron-sulfur protein 4, mitochondrial</fullName>
    </recommendedName>
</protein>
<dbReference type="OrthoDB" id="3089at2759"/>
<evidence type="ECO:0000256" key="5">
    <source>
        <dbReference type="ARBA" id="ARBA00022946"/>
    </source>
</evidence>
<dbReference type="InterPro" id="IPR038532">
    <property type="entry name" value="NDUFS4-like_sf"/>
</dbReference>
<dbReference type="AlphaFoldDB" id="A0A3N4IIE0"/>
<reference evidence="11 12" key="1">
    <citation type="journal article" date="2018" name="Nat. Ecol. Evol.">
        <title>Pezizomycetes genomes reveal the molecular basis of ectomycorrhizal truffle lifestyle.</title>
        <authorList>
            <person name="Murat C."/>
            <person name="Payen T."/>
            <person name="Noel B."/>
            <person name="Kuo A."/>
            <person name="Morin E."/>
            <person name="Chen J."/>
            <person name="Kohler A."/>
            <person name="Krizsan K."/>
            <person name="Balestrini R."/>
            <person name="Da Silva C."/>
            <person name="Montanini B."/>
            <person name="Hainaut M."/>
            <person name="Levati E."/>
            <person name="Barry K.W."/>
            <person name="Belfiori B."/>
            <person name="Cichocki N."/>
            <person name="Clum A."/>
            <person name="Dockter R.B."/>
            <person name="Fauchery L."/>
            <person name="Guy J."/>
            <person name="Iotti M."/>
            <person name="Le Tacon F."/>
            <person name="Lindquist E.A."/>
            <person name="Lipzen A."/>
            <person name="Malagnac F."/>
            <person name="Mello A."/>
            <person name="Molinier V."/>
            <person name="Miyauchi S."/>
            <person name="Poulain J."/>
            <person name="Riccioni C."/>
            <person name="Rubini A."/>
            <person name="Sitrit Y."/>
            <person name="Splivallo R."/>
            <person name="Traeger S."/>
            <person name="Wang M."/>
            <person name="Zifcakova L."/>
            <person name="Wipf D."/>
            <person name="Zambonelli A."/>
            <person name="Paolocci F."/>
            <person name="Nowrousian M."/>
            <person name="Ottonello S."/>
            <person name="Baldrian P."/>
            <person name="Spatafora J.W."/>
            <person name="Henrissat B."/>
            <person name="Nagy L.G."/>
            <person name="Aury J.M."/>
            <person name="Wincker P."/>
            <person name="Grigoriev I.V."/>
            <person name="Bonfante P."/>
            <person name="Martin F.M."/>
        </authorList>
    </citation>
    <scope>NUCLEOTIDE SEQUENCE [LARGE SCALE GENOMIC DNA]</scope>
    <source>
        <strain evidence="11 12">RN42</strain>
    </source>
</reference>
<dbReference type="PANTHER" id="PTHR12219">
    <property type="entry name" value="NADH-UBIQUINONE OXIDOREDUCTASE"/>
    <property type="match status" value="1"/>
</dbReference>
<name>A0A3N4IIE0_ASCIM</name>
<feature type="region of interest" description="Disordered" evidence="10">
    <location>
        <begin position="26"/>
        <end position="75"/>
    </location>
</feature>
<evidence type="ECO:0000256" key="2">
    <source>
        <dbReference type="ARBA" id="ARBA00022448"/>
    </source>
</evidence>
<dbReference type="PANTHER" id="PTHR12219:SF8">
    <property type="entry name" value="NADH DEHYDROGENASE [UBIQUINONE] IRON-SULFUR PROTEIN 4, MITOCHONDRIAL"/>
    <property type="match status" value="1"/>
</dbReference>
<dbReference type="EMBL" id="ML119654">
    <property type="protein sequence ID" value="RPA85396.1"/>
    <property type="molecule type" value="Genomic_DNA"/>
</dbReference>
<feature type="compositionally biased region" description="Polar residues" evidence="10">
    <location>
        <begin position="51"/>
        <end position="63"/>
    </location>
</feature>
<evidence type="ECO:0000256" key="1">
    <source>
        <dbReference type="ARBA" id="ARBA00005882"/>
    </source>
</evidence>
<proteinExistence type="inferred from homology"/>
<dbReference type="FunFam" id="3.30.160.190:FF:000001">
    <property type="entry name" value="NADH-ubiquinone oxidoreductase 21 kDa subunit mitochondrial"/>
    <property type="match status" value="1"/>
</dbReference>
<keyword evidence="8 9" id="KW-0472">Membrane</keyword>
<dbReference type="InterPro" id="IPR006885">
    <property type="entry name" value="NADH_UbQ_FeS_4_mit-like"/>
</dbReference>
<evidence type="ECO:0000256" key="8">
    <source>
        <dbReference type="ARBA" id="ARBA00023136"/>
    </source>
</evidence>